<reference evidence="2 3" key="1">
    <citation type="journal article" date="2020" name="Genome Biol. Evol.">
        <title>Comparative genomics of strictly vertically transmitted, feminizing microsporidia endosymbionts of amphipod crustaceans.</title>
        <authorList>
            <person name="Cormier A."/>
            <person name="Chebbi M.A."/>
            <person name="Giraud I."/>
            <person name="Wattier R."/>
            <person name="Teixeira M."/>
            <person name="Gilbert C."/>
            <person name="Rigaud T."/>
            <person name="Cordaux R."/>
        </authorList>
    </citation>
    <scope>NUCLEOTIDE SEQUENCE [LARGE SCALE GENOMIC DNA]</scope>
    <source>
        <strain evidence="2 3">Ou3-Ou53</strain>
    </source>
</reference>
<feature type="domain" description="MULE transposase" evidence="1">
    <location>
        <begin position="21"/>
        <end position="89"/>
    </location>
</feature>
<comment type="caution">
    <text evidence="2">The sequence shown here is derived from an EMBL/GenBank/DDBJ whole genome shotgun (WGS) entry which is preliminary data.</text>
</comment>
<accession>A0A9P6KZL3</accession>
<sequence length="100" mass="11434">MATFSVVPGLYRQLYTISYFREHHVFPCIFGLLKNKSFETYNFIFKTIMCLVGVLNPTVIKTDYEISAITALTSIWPNARINGCLFHLGQAIDRKIKGLN</sequence>
<dbReference type="Proteomes" id="UP000740883">
    <property type="component" value="Unassembled WGS sequence"/>
</dbReference>
<name>A0A9P6KZL3_9MICR</name>
<evidence type="ECO:0000259" key="1">
    <source>
        <dbReference type="Pfam" id="PF10551"/>
    </source>
</evidence>
<proteinExistence type="predicted"/>
<feature type="non-terminal residue" evidence="2">
    <location>
        <position position="100"/>
    </location>
</feature>
<gene>
    <name evidence="2" type="primary">FAR1</name>
    <name evidence="2" type="ORF">NGRA_0395</name>
</gene>
<organism evidence="2 3">
    <name type="scientific">Nosema granulosis</name>
    <dbReference type="NCBI Taxonomy" id="83296"/>
    <lineage>
        <taxon>Eukaryota</taxon>
        <taxon>Fungi</taxon>
        <taxon>Fungi incertae sedis</taxon>
        <taxon>Microsporidia</taxon>
        <taxon>Nosematidae</taxon>
        <taxon>Nosema</taxon>
    </lineage>
</organism>
<dbReference type="OrthoDB" id="2194573at2759"/>
<dbReference type="AlphaFoldDB" id="A0A9P6KZL3"/>
<dbReference type="EMBL" id="SBJO01000014">
    <property type="protein sequence ID" value="KAF9764621.1"/>
    <property type="molecule type" value="Genomic_DNA"/>
</dbReference>
<evidence type="ECO:0000313" key="3">
    <source>
        <dbReference type="Proteomes" id="UP000740883"/>
    </source>
</evidence>
<keyword evidence="3" id="KW-1185">Reference proteome</keyword>
<dbReference type="InterPro" id="IPR018289">
    <property type="entry name" value="MULE_transposase_dom"/>
</dbReference>
<protein>
    <submittedName>
        <fullName evidence="2">Protein FAR-RED IMPAIRED RESPONSE 1</fullName>
    </submittedName>
</protein>
<evidence type="ECO:0000313" key="2">
    <source>
        <dbReference type="EMBL" id="KAF9764621.1"/>
    </source>
</evidence>
<dbReference type="Pfam" id="PF10551">
    <property type="entry name" value="MULE"/>
    <property type="match status" value="1"/>
</dbReference>